<keyword evidence="5" id="KW-0653">Protein transport</keyword>
<dbReference type="Gene3D" id="1.20.120.730">
    <property type="entry name" value="Sec23/Sec24 helical domain"/>
    <property type="match status" value="1"/>
</dbReference>
<dbReference type="SUPFAM" id="SSF82919">
    <property type="entry name" value="Zn-finger domain of Sec23/24"/>
    <property type="match status" value="1"/>
</dbReference>
<comment type="similarity">
    <text evidence="3">Belongs to the SEC23/SEC24 family. SEC24 subfamily.</text>
</comment>
<feature type="region of interest" description="Disordered" evidence="7">
    <location>
        <begin position="1"/>
        <end position="297"/>
    </location>
</feature>
<dbReference type="SUPFAM" id="SSF81811">
    <property type="entry name" value="Helical domain of Sec23/24"/>
    <property type="match status" value="1"/>
</dbReference>
<feature type="compositionally biased region" description="Polar residues" evidence="7">
    <location>
        <begin position="79"/>
        <end position="96"/>
    </location>
</feature>
<dbReference type="InterPro" id="IPR006896">
    <property type="entry name" value="Sec23/24_trunk_dom"/>
</dbReference>
<name>A0ABM0GRZ6_SACKO</name>
<comment type="subcellular location">
    <subcellularLocation>
        <location evidence="1">Cytoplasmic vesicle</location>
        <location evidence="1">COPII-coated vesicle membrane</location>
        <topology evidence="1">Peripheral membrane protein</topology>
        <orientation evidence="1">Cytoplasmic side</orientation>
    </subcellularLocation>
    <subcellularLocation>
        <location evidence="2">Endoplasmic reticulum membrane</location>
        <topology evidence="2">Peripheral membrane protein</topology>
        <orientation evidence="2">Cytoplasmic side</orientation>
    </subcellularLocation>
</comment>
<dbReference type="Gene3D" id="2.60.40.1670">
    <property type="entry name" value="beta-sandwich domain of Sec23/24"/>
    <property type="match status" value="1"/>
</dbReference>
<dbReference type="InterPro" id="IPR041742">
    <property type="entry name" value="Sec24-like_trunk_dom"/>
</dbReference>
<evidence type="ECO:0000259" key="11">
    <source>
        <dbReference type="Pfam" id="PF04815"/>
    </source>
</evidence>
<dbReference type="InterPro" id="IPR050550">
    <property type="entry name" value="SEC23_SEC24_subfamily"/>
</dbReference>
<dbReference type="InterPro" id="IPR036465">
    <property type="entry name" value="vWFA_dom_sf"/>
</dbReference>
<feature type="domain" description="Gelsolin-like" evidence="8">
    <location>
        <begin position="996"/>
        <end position="1059"/>
    </location>
</feature>
<dbReference type="Pfam" id="PF04811">
    <property type="entry name" value="Sec23_trunk"/>
    <property type="match status" value="1"/>
</dbReference>
<dbReference type="InterPro" id="IPR029006">
    <property type="entry name" value="ADF-H/Gelsolin-like_dom_sf"/>
</dbReference>
<dbReference type="Pfam" id="PF04815">
    <property type="entry name" value="Sec23_helical"/>
    <property type="match status" value="1"/>
</dbReference>
<keyword evidence="13" id="KW-1185">Reference proteome</keyword>
<evidence type="ECO:0000256" key="7">
    <source>
        <dbReference type="SAM" id="MobiDB-lite"/>
    </source>
</evidence>
<dbReference type="InterPro" id="IPR036180">
    <property type="entry name" value="Gelsolin-like_dom_sf"/>
</dbReference>
<feature type="domain" description="Zinc finger Sec23/Sec24-type" evidence="9">
    <location>
        <begin position="455"/>
        <end position="493"/>
    </location>
</feature>
<dbReference type="Pfam" id="PF04810">
    <property type="entry name" value="zf-Sec23_Sec24"/>
    <property type="match status" value="1"/>
</dbReference>
<dbReference type="PANTHER" id="PTHR13803:SF4">
    <property type="entry name" value="SECRETORY 24CD, ISOFORM C"/>
    <property type="match status" value="1"/>
</dbReference>
<evidence type="ECO:0000259" key="9">
    <source>
        <dbReference type="Pfam" id="PF04810"/>
    </source>
</evidence>
<dbReference type="Proteomes" id="UP000694865">
    <property type="component" value="Unplaced"/>
</dbReference>
<dbReference type="InterPro" id="IPR006895">
    <property type="entry name" value="Znf_Sec23_Sec24"/>
</dbReference>
<dbReference type="InterPro" id="IPR007123">
    <property type="entry name" value="Gelsolin-like_dom"/>
</dbReference>
<dbReference type="RefSeq" id="XP_002736034.1">
    <property type="nucleotide sequence ID" value="XM_002735988.2"/>
</dbReference>
<proteinExistence type="inferred from homology"/>
<evidence type="ECO:0000259" key="12">
    <source>
        <dbReference type="Pfam" id="PF08033"/>
    </source>
</evidence>
<dbReference type="CDD" id="cd01479">
    <property type="entry name" value="Sec24-like"/>
    <property type="match status" value="1"/>
</dbReference>
<feature type="compositionally biased region" description="Low complexity" evidence="7">
    <location>
        <begin position="225"/>
        <end position="249"/>
    </location>
</feature>
<dbReference type="SUPFAM" id="SSF53300">
    <property type="entry name" value="vWA-like"/>
    <property type="match status" value="1"/>
</dbReference>
<evidence type="ECO:0000256" key="5">
    <source>
        <dbReference type="ARBA" id="ARBA00022927"/>
    </source>
</evidence>
<evidence type="ECO:0000256" key="6">
    <source>
        <dbReference type="ARBA" id="ARBA00023329"/>
    </source>
</evidence>
<dbReference type="PANTHER" id="PTHR13803">
    <property type="entry name" value="SEC24-RELATED PROTEIN"/>
    <property type="match status" value="1"/>
</dbReference>
<reference evidence="14" key="1">
    <citation type="submission" date="2025-08" db="UniProtKB">
        <authorList>
            <consortium name="RefSeq"/>
        </authorList>
    </citation>
    <scope>IDENTIFICATION</scope>
    <source>
        <tissue evidence="14">Testes</tissue>
    </source>
</reference>
<feature type="compositionally biased region" description="Polar residues" evidence="7">
    <location>
        <begin position="109"/>
        <end position="120"/>
    </location>
</feature>
<dbReference type="InterPro" id="IPR006900">
    <property type="entry name" value="Sec23/24_helical_dom"/>
</dbReference>
<evidence type="ECO:0000313" key="14">
    <source>
        <dbReference type="RefSeq" id="XP_002736034.1"/>
    </source>
</evidence>
<feature type="compositionally biased region" description="Low complexity" evidence="7">
    <location>
        <begin position="267"/>
        <end position="291"/>
    </location>
</feature>
<feature type="compositionally biased region" description="Low complexity" evidence="7">
    <location>
        <begin position="97"/>
        <end position="108"/>
    </location>
</feature>
<dbReference type="SUPFAM" id="SSF82754">
    <property type="entry name" value="C-terminal, gelsolin-like domain of Sec23/24"/>
    <property type="match status" value="1"/>
</dbReference>
<evidence type="ECO:0000256" key="4">
    <source>
        <dbReference type="ARBA" id="ARBA00022448"/>
    </source>
</evidence>
<sequence>MYNPQAGQSMGYGQPPGGQNYGPPPVSGHSMGYQQQQQSMNQYGTPFSGKPAMGQPPPSKAPMGGYNAGPPPPTGQPMHGQQNQNGPYTNSGGPSSQGQQYYGQQQQQRVPTSIPNQRLPQAQYGVPPASSQPSRGPAPSQLPTQMSELSISGQPPLPTGQQQMRGPPPPSNTSQAPNAYAGYSTNQPYSQGAVPSSNAPGHWAATSQHQSMGPPPTNMGPQPTSMGQAPASMAPPSMAGPPSSMSGPPSMGPPPSGGAYMGTQQVGPPSGHMGQPGMSGPPSSGPPMAGGVTPGYGYQQTGAGMVGPGSTPPSPGMGGGMPAGAAMSMGSAGMAASHAGMMQQPQTQAPQRRLDPDQMPSPIQVIEDDRRTHGNQPFTTNQRGQVPPLVTTDFRVVDQGNCSPRFVRATVYNIPCTQDMLKQSQVPLGLVITPFAEVKPNESSPPVVDNGANGPIRCNRCKAYMCPYMQFIDGGRRFQCNFCNCITEVPPEFFQHLDHMGRRLDYYDRPELSLGSYEFVATTDYCKNNKLPNPPAFIFMIDVTYNSVKNGMVPLLCHQLHNLLERLPKETDQEESSIRVGFVTYDKTLHFYNLNGALAQPQMLVVSDINDVFMPLLDGFLVKLSEAKLVIDSLLEQIPVMFRDTRETETMLGPVIEAGLAALKAADCAGKIFIFHSSLPIAEAPGRLKNRDDRKLLGSDKEKLVLQPQTTYYSKVAQNCVAAGCSVDMFLFPNAYLDLATIGQVCTITGGQCFKYNYFTAASDGERFLFDLTRDIERPIAFDAIMRVRTSTGIRPTSFHGNLYMSNTTDVELASIDCDKAIDVEIKHDDKLQEESGAFIQIALLYTTIRGQRRLRIHNLSLNCCNQMADMFRSCEMDSILNLIAKQSLDQVIHATPKAIREVIINQCATILTCYRKNCASPSSPGQLILPECMKLLPLYSNSLIKSDALSGGSDITTDDRSWLMQSVNAMDVASSHVYFYPRLLPLHNLDLEATNLPVSTRCTVDKLQEDGVYLLENGISMYIWIGLHVNPDWVQNVFSVQSPAQIDIDSGKLLQLDNPTSIRVRGIVEQVRKERQRYMKLTFVRQRDTLEPWFKHFLCEDKGFNGGASYVDYLCHMHKEIRNMLN</sequence>
<dbReference type="InterPro" id="IPR036175">
    <property type="entry name" value="Sec23/24_helical_dom_sf"/>
</dbReference>
<dbReference type="Pfam" id="PF08033">
    <property type="entry name" value="Sec23_BS"/>
    <property type="match status" value="1"/>
</dbReference>
<keyword evidence="4" id="KW-0813">Transport</keyword>
<evidence type="ECO:0000259" key="10">
    <source>
        <dbReference type="Pfam" id="PF04811"/>
    </source>
</evidence>
<feature type="domain" description="Sec23/Sec24 beta-sandwich" evidence="12">
    <location>
        <begin position="781"/>
        <end position="864"/>
    </location>
</feature>
<organism evidence="13 14">
    <name type="scientific">Saccoglossus kowalevskii</name>
    <name type="common">Acorn worm</name>
    <dbReference type="NCBI Taxonomy" id="10224"/>
    <lineage>
        <taxon>Eukaryota</taxon>
        <taxon>Metazoa</taxon>
        <taxon>Hemichordata</taxon>
        <taxon>Enteropneusta</taxon>
        <taxon>Harrimaniidae</taxon>
        <taxon>Saccoglossus</taxon>
    </lineage>
</organism>
<dbReference type="Gene3D" id="3.40.20.10">
    <property type="entry name" value="Severin"/>
    <property type="match status" value="1"/>
</dbReference>
<gene>
    <name evidence="14" type="primary">LOC100367577</name>
</gene>
<evidence type="ECO:0000256" key="3">
    <source>
        <dbReference type="ARBA" id="ARBA00008334"/>
    </source>
</evidence>
<dbReference type="SUPFAM" id="SSF81995">
    <property type="entry name" value="beta-sandwich domain of Sec23/24"/>
    <property type="match status" value="1"/>
</dbReference>
<dbReference type="Gene3D" id="2.30.30.380">
    <property type="entry name" value="Zn-finger domain of Sec23/24"/>
    <property type="match status" value="1"/>
</dbReference>
<feature type="domain" description="Sec23/Sec24 trunk" evidence="10">
    <location>
        <begin position="532"/>
        <end position="776"/>
    </location>
</feature>
<feature type="compositionally biased region" description="Polar residues" evidence="7">
    <location>
        <begin position="172"/>
        <end position="211"/>
    </location>
</feature>
<evidence type="ECO:0000313" key="13">
    <source>
        <dbReference type="Proteomes" id="UP000694865"/>
    </source>
</evidence>
<dbReference type="Gene3D" id="3.40.50.410">
    <property type="entry name" value="von Willebrand factor, type A domain"/>
    <property type="match status" value="1"/>
</dbReference>
<feature type="domain" description="Sec23/Sec24 helical" evidence="11">
    <location>
        <begin position="877"/>
        <end position="976"/>
    </location>
</feature>
<keyword evidence="6" id="KW-0968">Cytoplasmic vesicle</keyword>
<dbReference type="InterPro" id="IPR012990">
    <property type="entry name" value="Beta-sandwich_Sec23_24"/>
</dbReference>
<dbReference type="GeneID" id="100367577"/>
<protein>
    <submittedName>
        <fullName evidence="14">Protein transport protein Sec24C-like</fullName>
    </submittedName>
</protein>
<dbReference type="Pfam" id="PF00626">
    <property type="entry name" value="Gelsolin"/>
    <property type="match status" value="1"/>
</dbReference>
<dbReference type="InterPro" id="IPR036174">
    <property type="entry name" value="Znf_Sec23_Sec24_sf"/>
</dbReference>
<accession>A0ABM0GRZ6</accession>
<evidence type="ECO:0000256" key="2">
    <source>
        <dbReference type="ARBA" id="ARBA00004397"/>
    </source>
</evidence>
<evidence type="ECO:0000256" key="1">
    <source>
        <dbReference type="ARBA" id="ARBA00004299"/>
    </source>
</evidence>
<evidence type="ECO:0000259" key="8">
    <source>
        <dbReference type="Pfam" id="PF00626"/>
    </source>
</evidence>
<feature type="compositionally biased region" description="Low complexity" evidence="7">
    <location>
        <begin position="30"/>
        <end position="44"/>
    </location>
</feature>
<feature type="compositionally biased region" description="Polar residues" evidence="7">
    <location>
        <begin position="141"/>
        <end position="164"/>
    </location>
</feature>